<proteinExistence type="predicted"/>
<feature type="compositionally biased region" description="Acidic residues" evidence="1">
    <location>
        <begin position="56"/>
        <end position="68"/>
    </location>
</feature>
<accession>A0A897N7U7</accession>
<dbReference type="PROSITE" id="PS51257">
    <property type="entry name" value="PROKAR_LIPOPROTEIN"/>
    <property type="match status" value="1"/>
</dbReference>
<feature type="compositionally biased region" description="Basic and acidic residues" evidence="1">
    <location>
        <begin position="39"/>
        <end position="53"/>
    </location>
</feature>
<organism evidence="2 3">
    <name type="scientific">Halapricum desulfuricans</name>
    <dbReference type="NCBI Taxonomy" id="2841257"/>
    <lineage>
        <taxon>Archaea</taxon>
        <taxon>Methanobacteriati</taxon>
        <taxon>Methanobacteriota</taxon>
        <taxon>Stenosarchaea group</taxon>
        <taxon>Halobacteria</taxon>
        <taxon>Halobacteriales</taxon>
        <taxon>Haloarculaceae</taxon>
        <taxon>Halapricum</taxon>
    </lineage>
</organism>
<feature type="region of interest" description="Disordered" evidence="1">
    <location>
        <begin position="16"/>
        <end position="81"/>
    </location>
</feature>
<reference evidence="2" key="1">
    <citation type="submission" date="2020-11" db="EMBL/GenBank/DDBJ databases">
        <title>Carbohydrate-dependent, anaerobic sulfur respiration: A novel catabolism in halophilic archaea.</title>
        <authorList>
            <person name="Sorokin D.Y."/>
            <person name="Messina E."/>
            <person name="Smedile F."/>
            <person name="La Cono V."/>
            <person name="Hallsworth J.E."/>
            <person name="Yakimov M.M."/>
        </authorList>
    </citation>
    <scope>NUCLEOTIDE SEQUENCE</scope>
    <source>
        <strain evidence="2">HSR12-1</strain>
    </source>
</reference>
<dbReference type="EMBL" id="CP064787">
    <property type="protein sequence ID" value="QSG07253.1"/>
    <property type="molecule type" value="Genomic_DNA"/>
</dbReference>
<dbReference type="GeneID" id="68856469"/>
<dbReference type="RefSeq" id="WP_229113696.1">
    <property type="nucleotide sequence ID" value="NZ_CP064787.1"/>
</dbReference>
<feature type="compositionally biased region" description="Low complexity" evidence="1">
    <location>
        <begin position="25"/>
        <end position="38"/>
    </location>
</feature>
<evidence type="ECO:0000256" key="1">
    <source>
        <dbReference type="SAM" id="MobiDB-lite"/>
    </source>
</evidence>
<dbReference type="Proteomes" id="UP000663525">
    <property type="component" value="Chromosome"/>
</dbReference>
<evidence type="ECO:0000313" key="3">
    <source>
        <dbReference type="Proteomes" id="UP000663525"/>
    </source>
</evidence>
<gene>
    <name evidence="2" type="ORF">HSR121_2936</name>
</gene>
<sequence length="428" mass="49500">MKTRRELLATLGVAAVAGCSSNNDSNGTDTPPDTTTTRKTTEKPESTPEKTPEGTETPEETTTEENTTEETTTEKRETIAGVEVAEMEHGFEEIYRETFNQDTDHLNDYQKDKLQAFVPGQPIRQLNQIAKWEAREGEGLGNPWQQVRTFREVMHNELDYSIDELILSRRITGGRELYGANFEKKDGDWIKHMSRGGAHLAFRHRDREEQPLHSFDALVELWKEDKLQIGAATGVEKWREGVEKGGTREEYDDPKWLIAGSPPDINNDTMIIDYDRREAEKDWFGKIGYTREGIETVGETQDWLENETFNQEVEILKNLTEFFHNTLPTPYGKDIPIDEETYIRVGTRSEIEEDLKQGTGENPYQIAESTEKELWAINVGYEEHKKDTFNWGIPESHWPEKAYPDEGVKLPEKYRESDLWTWEEEEEQ</sequence>
<evidence type="ECO:0000313" key="2">
    <source>
        <dbReference type="EMBL" id="QSG07253.1"/>
    </source>
</evidence>
<name>A0A897N7U7_9EURY</name>
<protein>
    <submittedName>
        <fullName evidence="2">Uncharacterized protein</fullName>
    </submittedName>
</protein>
<dbReference type="AlphaFoldDB" id="A0A897N7U7"/>